<dbReference type="Gene3D" id="1.10.10.10">
    <property type="entry name" value="Winged helix-like DNA-binding domain superfamily/Winged helix DNA-binding domain"/>
    <property type="match status" value="1"/>
</dbReference>
<reference evidence="5 6" key="1">
    <citation type="submission" date="2015-01" db="EMBL/GenBank/DDBJ databases">
        <title>Genome sequencing of Jeotgalibacillus soli.</title>
        <authorList>
            <person name="Goh K.M."/>
            <person name="Chan K.-G."/>
            <person name="Yaakop A.S."/>
            <person name="Ee R."/>
            <person name="Gan H.M."/>
            <person name="Chan C.S."/>
        </authorList>
    </citation>
    <scope>NUCLEOTIDE SEQUENCE [LARGE SCALE GENOMIC DNA]</scope>
    <source>
        <strain evidence="5 6">P9</strain>
    </source>
</reference>
<dbReference type="InterPro" id="IPR008920">
    <property type="entry name" value="TF_FadR/GntR_C"/>
</dbReference>
<accession>A0A0C2RTT7</accession>
<keyword evidence="6" id="KW-1185">Reference proteome</keyword>
<sequence>MENFRLSDQDRATLQFKVTTKLRELILKGEFKMGERLTQEEWAKNLGVSRMPIREALRQLEVEGLVRIEPRRGAIVTPISAEDVEEIYQLRALLEGQAVLKSLPFLDDEDINELERLYEKMIALKEDEKDMEEYMELNAQFHHILREGCPWRRIKGFIDTLWKGIPSYTPSVLSHHLKEAHEEHRLMVEYAKQKNGEKLKEVTENHILRTRDNLLKMIEKSEKIDVE</sequence>
<dbReference type="SUPFAM" id="SSF48008">
    <property type="entry name" value="GntR ligand-binding domain-like"/>
    <property type="match status" value="1"/>
</dbReference>
<dbReference type="InterPro" id="IPR011711">
    <property type="entry name" value="GntR_C"/>
</dbReference>
<dbReference type="RefSeq" id="WP_052474797.1">
    <property type="nucleotide sequence ID" value="NZ_JXRP01000018.1"/>
</dbReference>
<proteinExistence type="predicted"/>
<dbReference type="OrthoDB" id="9781630at2"/>
<evidence type="ECO:0000259" key="4">
    <source>
        <dbReference type="PROSITE" id="PS50949"/>
    </source>
</evidence>
<dbReference type="InterPro" id="IPR036390">
    <property type="entry name" value="WH_DNA-bd_sf"/>
</dbReference>
<dbReference type="PROSITE" id="PS50949">
    <property type="entry name" value="HTH_GNTR"/>
    <property type="match status" value="1"/>
</dbReference>
<dbReference type="PRINTS" id="PR00035">
    <property type="entry name" value="HTHGNTR"/>
</dbReference>
<dbReference type="AlphaFoldDB" id="A0A0C2RTT7"/>
<keyword evidence="1" id="KW-0805">Transcription regulation</keyword>
<evidence type="ECO:0000313" key="5">
    <source>
        <dbReference type="EMBL" id="KIL45154.1"/>
    </source>
</evidence>
<dbReference type="Proteomes" id="UP000031938">
    <property type="component" value="Unassembled WGS sequence"/>
</dbReference>
<name>A0A0C2RTT7_9BACL</name>
<dbReference type="InterPro" id="IPR036388">
    <property type="entry name" value="WH-like_DNA-bd_sf"/>
</dbReference>
<dbReference type="SMART" id="SM00345">
    <property type="entry name" value="HTH_GNTR"/>
    <property type="match status" value="1"/>
</dbReference>
<keyword evidence="3" id="KW-0804">Transcription</keyword>
<dbReference type="InterPro" id="IPR000524">
    <property type="entry name" value="Tscrpt_reg_HTH_GntR"/>
</dbReference>
<dbReference type="PANTHER" id="PTHR43537">
    <property type="entry name" value="TRANSCRIPTIONAL REGULATOR, GNTR FAMILY"/>
    <property type="match status" value="1"/>
</dbReference>
<dbReference type="SMART" id="SM00895">
    <property type="entry name" value="FCD"/>
    <property type="match status" value="1"/>
</dbReference>
<dbReference type="Pfam" id="PF00392">
    <property type="entry name" value="GntR"/>
    <property type="match status" value="1"/>
</dbReference>
<dbReference type="GO" id="GO:0003677">
    <property type="term" value="F:DNA binding"/>
    <property type="evidence" value="ECO:0007669"/>
    <property type="project" value="UniProtKB-KW"/>
</dbReference>
<keyword evidence="2" id="KW-0238">DNA-binding</keyword>
<dbReference type="CDD" id="cd07377">
    <property type="entry name" value="WHTH_GntR"/>
    <property type="match status" value="1"/>
</dbReference>
<evidence type="ECO:0000313" key="6">
    <source>
        <dbReference type="Proteomes" id="UP000031938"/>
    </source>
</evidence>
<organism evidence="5 6">
    <name type="scientific">Jeotgalibacillus soli</name>
    <dbReference type="NCBI Taxonomy" id="889306"/>
    <lineage>
        <taxon>Bacteria</taxon>
        <taxon>Bacillati</taxon>
        <taxon>Bacillota</taxon>
        <taxon>Bacilli</taxon>
        <taxon>Bacillales</taxon>
        <taxon>Caryophanaceae</taxon>
        <taxon>Jeotgalibacillus</taxon>
    </lineage>
</organism>
<dbReference type="PANTHER" id="PTHR43537:SF24">
    <property type="entry name" value="GLUCONATE OPERON TRANSCRIPTIONAL REPRESSOR"/>
    <property type="match status" value="1"/>
</dbReference>
<dbReference type="STRING" id="889306.KP78_26980"/>
<dbReference type="SUPFAM" id="SSF46785">
    <property type="entry name" value="Winged helix' DNA-binding domain"/>
    <property type="match status" value="1"/>
</dbReference>
<evidence type="ECO:0000256" key="3">
    <source>
        <dbReference type="ARBA" id="ARBA00023163"/>
    </source>
</evidence>
<comment type="caution">
    <text evidence="5">The sequence shown here is derived from an EMBL/GenBank/DDBJ whole genome shotgun (WGS) entry which is preliminary data.</text>
</comment>
<feature type="domain" description="HTH gntR-type" evidence="4">
    <location>
        <begin position="12"/>
        <end position="79"/>
    </location>
</feature>
<evidence type="ECO:0000256" key="2">
    <source>
        <dbReference type="ARBA" id="ARBA00023125"/>
    </source>
</evidence>
<evidence type="ECO:0000256" key="1">
    <source>
        <dbReference type="ARBA" id="ARBA00023015"/>
    </source>
</evidence>
<protein>
    <recommendedName>
        <fullName evidence="4">HTH gntR-type domain-containing protein</fullName>
    </recommendedName>
</protein>
<dbReference type="Gene3D" id="1.20.120.530">
    <property type="entry name" value="GntR ligand-binding domain-like"/>
    <property type="match status" value="1"/>
</dbReference>
<dbReference type="PATRIC" id="fig|889306.3.peg.2711"/>
<dbReference type="Pfam" id="PF07729">
    <property type="entry name" value="FCD"/>
    <property type="match status" value="1"/>
</dbReference>
<dbReference type="GO" id="GO:0003700">
    <property type="term" value="F:DNA-binding transcription factor activity"/>
    <property type="evidence" value="ECO:0007669"/>
    <property type="project" value="InterPro"/>
</dbReference>
<gene>
    <name evidence="5" type="ORF">KP78_26980</name>
</gene>
<dbReference type="EMBL" id="JXRP01000018">
    <property type="protein sequence ID" value="KIL45154.1"/>
    <property type="molecule type" value="Genomic_DNA"/>
</dbReference>